<dbReference type="EMBL" id="JBBWWQ010000012">
    <property type="protein sequence ID" value="KAK8934532.1"/>
    <property type="molecule type" value="Genomic_DNA"/>
</dbReference>
<reference evidence="1 2" key="1">
    <citation type="journal article" date="2022" name="Nat. Plants">
        <title>Genomes of leafy and leafless Platanthera orchids illuminate the evolution of mycoheterotrophy.</title>
        <authorList>
            <person name="Li M.H."/>
            <person name="Liu K.W."/>
            <person name="Li Z."/>
            <person name="Lu H.C."/>
            <person name="Ye Q.L."/>
            <person name="Zhang D."/>
            <person name="Wang J.Y."/>
            <person name="Li Y.F."/>
            <person name="Zhong Z.M."/>
            <person name="Liu X."/>
            <person name="Yu X."/>
            <person name="Liu D.K."/>
            <person name="Tu X.D."/>
            <person name="Liu B."/>
            <person name="Hao Y."/>
            <person name="Liao X.Y."/>
            <person name="Jiang Y.T."/>
            <person name="Sun W.H."/>
            <person name="Chen J."/>
            <person name="Chen Y.Q."/>
            <person name="Ai Y."/>
            <person name="Zhai J.W."/>
            <person name="Wu S.S."/>
            <person name="Zhou Z."/>
            <person name="Hsiao Y.Y."/>
            <person name="Wu W.L."/>
            <person name="Chen Y.Y."/>
            <person name="Lin Y.F."/>
            <person name="Hsu J.L."/>
            <person name="Li C.Y."/>
            <person name="Wang Z.W."/>
            <person name="Zhao X."/>
            <person name="Zhong W.Y."/>
            <person name="Ma X.K."/>
            <person name="Ma L."/>
            <person name="Huang J."/>
            <person name="Chen G.Z."/>
            <person name="Huang M.Z."/>
            <person name="Huang L."/>
            <person name="Peng D.H."/>
            <person name="Luo Y.B."/>
            <person name="Zou S.Q."/>
            <person name="Chen S.P."/>
            <person name="Lan S."/>
            <person name="Tsai W.C."/>
            <person name="Van de Peer Y."/>
            <person name="Liu Z.J."/>
        </authorList>
    </citation>
    <scope>NUCLEOTIDE SEQUENCE [LARGE SCALE GENOMIC DNA]</scope>
    <source>
        <strain evidence="1">Lor287</strain>
    </source>
</reference>
<organism evidence="1 2">
    <name type="scientific">Platanthera zijinensis</name>
    <dbReference type="NCBI Taxonomy" id="2320716"/>
    <lineage>
        <taxon>Eukaryota</taxon>
        <taxon>Viridiplantae</taxon>
        <taxon>Streptophyta</taxon>
        <taxon>Embryophyta</taxon>
        <taxon>Tracheophyta</taxon>
        <taxon>Spermatophyta</taxon>
        <taxon>Magnoliopsida</taxon>
        <taxon>Liliopsida</taxon>
        <taxon>Asparagales</taxon>
        <taxon>Orchidaceae</taxon>
        <taxon>Orchidoideae</taxon>
        <taxon>Orchideae</taxon>
        <taxon>Orchidinae</taxon>
        <taxon>Platanthera</taxon>
    </lineage>
</organism>
<name>A0AAP0G2K1_9ASPA</name>
<proteinExistence type="predicted"/>
<accession>A0AAP0G2K1</accession>
<evidence type="ECO:0000313" key="2">
    <source>
        <dbReference type="Proteomes" id="UP001418222"/>
    </source>
</evidence>
<evidence type="ECO:0000313" key="1">
    <source>
        <dbReference type="EMBL" id="KAK8934532.1"/>
    </source>
</evidence>
<gene>
    <name evidence="1" type="ORF">KSP39_PZI015037</name>
</gene>
<dbReference type="AlphaFoldDB" id="A0AAP0G2K1"/>
<sequence length="105" mass="11871">MSNVSEISLCPLFMVDHQLSGLDQILTTIVPAPFAGESFSQEEELLNYLLTNPAERSHVKSTAGDQTFWNSLVKHFLYLGRVAQVLWVNQFWVRSKGQLTKKCQG</sequence>
<keyword evidence="2" id="KW-1185">Reference proteome</keyword>
<comment type="caution">
    <text evidence="1">The sequence shown here is derived from an EMBL/GenBank/DDBJ whole genome shotgun (WGS) entry which is preliminary data.</text>
</comment>
<dbReference type="Proteomes" id="UP001418222">
    <property type="component" value="Unassembled WGS sequence"/>
</dbReference>
<protein>
    <submittedName>
        <fullName evidence="1">Uncharacterized protein</fullName>
    </submittedName>
</protein>